<reference evidence="3 4" key="1">
    <citation type="submission" date="2019-12" db="EMBL/GenBank/DDBJ databases">
        <title>Microbes associate with the intestines of laboratory mice.</title>
        <authorList>
            <person name="Navarre W."/>
            <person name="Wong E."/>
        </authorList>
    </citation>
    <scope>NUCLEOTIDE SEQUENCE [LARGE SCALE GENOMIC DNA]</scope>
    <source>
        <strain evidence="3 4">NM51_B2-22</strain>
    </source>
</reference>
<evidence type="ECO:0000259" key="2">
    <source>
        <dbReference type="Pfam" id="PF04892"/>
    </source>
</evidence>
<dbReference type="PANTHER" id="PTHR36834:SF2">
    <property type="entry name" value="MEMBRANE PROTEIN"/>
    <property type="match status" value="1"/>
</dbReference>
<dbReference type="OrthoDB" id="4822551at2"/>
<evidence type="ECO:0000313" key="4">
    <source>
        <dbReference type="Proteomes" id="UP000461595"/>
    </source>
</evidence>
<dbReference type="AlphaFoldDB" id="A0A7X3G8V2"/>
<dbReference type="EMBL" id="WSRS01000014">
    <property type="protein sequence ID" value="MVX58551.1"/>
    <property type="molecule type" value="Genomic_DNA"/>
</dbReference>
<organism evidence="3 4">
    <name type="scientific">Streptococcus danieliae</name>
    <dbReference type="NCBI Taxonomy" id="747656"/>
    <lineage>
        <taxon>Bacteria</taxon>
        <taxon>Bacillati</taxon>
        <taxon>Bacillota</taxon>
        <taxon>Bacilli</taxon>
        <taxon>Lactobacillales</taxon>
        <taxon>Streptococcaceae</taxon>
        <taxon>Streptococcus</taxon>
    </lineage>
</organism>
<feature type="domain" description="VanZ-like" evidence="2">
    <location>
        <begin position="20"/>
        <end position="155"/>
    </location>
</feature>
<name>A0A7X3G8V2_9STRE</name>
<dbReference type="Proteomes" id="UP000461595">
    <property type="component" value="Unassembled WGS sequence"/>
</dbReference>
<dbReference type="InterPro" id="IPR006976">
    <property type="entry name" value="VanZ-like"/>
</dbReference>
<proteinExistence type="predicted"/>
<gene>
    <name evidence="3" type="ORF">E5983_02655</name>
</gene>
<accession>A0A7X3G8V2</accession>
<sequence>MKRLRSCLTSQRFWRWEMLLSTIMIVVACFSPQVSNPALPTPGVFYQGRMAFLLIPFNSLWNLGQATSLLHAVKIVFQNVLNLFLLYPLVFGLLMVRPSLRSVQSVIMLGFTLSLSIELTQLALDCLWDFNRVFELDDLLTNTFGAYLAYRTYLFLEKRKVVSEEP</sequence>
<keyword evidence="1" id="KW-0472">Membrane</keyword>
<dbReference type="Pfam" id="PF04892">
    <property type="entry name" value="VanZ"/>
    <property type="match status" value="1"/>
</dbReference>
<comment type="caution">
    <text evidence="3">The sequence shown here is derived from an EMBL/GenBank/DDBJ whole genome shotgun (WGS) entry which is preliminary data.</text>
</comment>
<dbReference type="PROSITE" id="PS51257">
    <property type="entry name" value="PROKAR_LIPOPROTEIN"/>
    <property type="match status" value="1"/>
</dbReference>
<keyword evidence="1" id="KW-1133">Transmembrane helix</keyword>
<dbReference type="PANTHER" id="PTHR36834">
    <property type="entry name" value="MEMBRANE PROTEIN-RELATED"/>
    <property type="match status" value="1"/>
</dbReference>
<dbReference type="InterPro" id="IPR053150">
    <property type="entry name" value="Teicoplanin_resist-assoc"/>
</dbReference>
<evidence type="ECO:0000256" key="1">
    <source>
        <dbReference type="SAM" id="Phobius"/>
    </source>
</evidence>
<evidence type="ECO:0000313" key="3">
    <source>
        <dbReference type="EMBL" id="MVX58551.1"/>
    </source>
</evidence>
<feature type="transmembrane region" description="Helical" evidence="1">
    <location>
        <begin position="75"/>
        <end position="94"/>
    </location>
</feature>
<protein>
    <submittedName>
        <fullName evidence="3">VanZ family protein</fullName>
    </submittedName>
</protein>
<keyword evidence="1" id="KW-0812">Transmembrane</keyword>